<dbReference type="PROSITE" id="PS51186">
    <property type="entry name" value="GNAT"/>
    <property type="match status" value="1"/>
</dbReference>
<feature type="domain" description="N-acetyltransferase" evidence="3">
    <location>
        <begin position="24"/>
        <end position="169"/>
    </location>
</feature>
<keyword evidence="2" id="KW-0012">Acyltransferase</keyword>
<sequence length="170" mass="18588">MLNLEQTITIEETPPAQAPEAARVSVRRAQKSDLFALAAMIEALAAHHGDKTTNSATKLDRDLFGDQPFATAFVAETGGELIGYALLYPVYRATEGERGMELHHLFVKDGHRSEGIGRHLIDRAKAHARTLSCDFLSLGAATGNFAAYKYYQGLDFKAYPATGMRFRAGL</sequence>
<organism evidence="4 5">
    <name type="scientific">Rhizobium aquaticum</name>
    <dbReference type="NCBI Taxonomy" id="1549636"/>
    <lineage>
        <taxon>Bacteria</taxon>
        <taxon>Pseudomonadati</taxon>
        <taxon>Pseudomonadota</taxon>
        <taxon>Alphaproteobacteria</taxon>
        <taxon>Hyphomicrobiales</taxon>
        <taxon>Rhizobiaceae</taxon>
        <taxon>Rhizobium/Agrobacterium group</taxon>
        <taxon>Rhizobium</taxon>
    </lineage>
</organism>
<dbReference type="InterPro" id="IPR051016">
    <property type="entry name" value="Diverse_Substrate_AcTransf"/>
</dbReference>
<protein>
    <submittedName>
        <fullName evidence="4">GNAT superfamily N-acetyltransferase</fullName>
    </submittedName>
</protein>
<dbReference type="PANTHER" id="PTHR10545:SF29">
    <property type="entry name" value="GH14572P-RELATED"/>
    <property type="match status" value="1"/>
</dbReference>
<evidence type="ECO:0000313" key="5">
    <source>
        <dbReference type="Proteomes" id="UP001549047"/>
    </source>
</evidence>
<evidence type="ECO:0000259" key="3">
    <source>
        <dbReference type="PROSITE" id="PS51186"/>
    </source>
</evidence>
<dbReference type="CDD" id="cd04301">
    <property type="entry name" value="NAT_SF"/>
    <property type="match status" value="1"/>
</dbReference>
<dbReference type="InterPro" id="IPR000182">
    <property type="entry name" value="GNAT_dom"/>
</dbReference>
<dbReference type="InterPro" id="IPR016181">
    <property type="entry name" value="Acyl_CoA_acyltransferase"/>
</dbReference>
<reference evidence="4 5" key="1">
    <citation type="submission" date="2024-06" db="EMBL/GenBank/DDBJ databases">
        <title>Genomic Encyclopedia of Type Strains, Phase IV (KMG-IV): sequencing the most valuable type-strain genomes for metagenomic binning, comparative biology and taxonomic classification.</title>
        <authorList>
            <person name="Goeker M."/>
        </authorList>
    </citation>
    <scope>NUCLEOTIDE SEQUENCE [LARGE SCALE GENOMIC DNA]</scope>
    <source>
        <strain evidence="4 5">DSM 29780</strain>
    </source>
</reference>
<dbReference type="Gene3D" id="3.40.630.30">
    <property type="match status" value="1"/>
</dbReference>
<evidence type="ECO:0000256" key="1">
    <source>
        <dbReference type="ARBA" id="ARBA00022679"/>
    </source>
</evidence>
<keyword evidence="1" id="KW-0808">Transferase</keyword>
<keyword evidence="5" id="KW-1185">Reference proteome</keyword>
<dbReference type="Proteomes" id="UP001549047">
    <property type="component" value="Unassembled WGS sequence"/>
</dbReference>
<accession>A0ABV2IUK0</accession>
<gene>
    <name evidence="4" type="ORF">ABID16_000472</name>
</gene>
<evidence type="ECO:0000256" key="2">
    <source>
        <dbReference type="ARBA" id="ARBA00023315"/>
    </source>
</evidence>
<dbReference type="Pfam" id="PF00583">
    <property type="entry name" value="Acetyltransf_1"/>
    <property type="match status" value="1"/>
</dbReference>
<comment type="caution">
    <text evidence="4">The sequence shown here is derived from an EMBL/GenBank/DDBJ whole genome shotgun (WGS) entry which is preliminary data.</text>
</comment>
<dbReference type="SUPFAM" id="SSF55729">
    <property type="entry name" value="Acyl-CoA N-acyltransferases (Nat)"/>
    <property type="match status" value="1"/>
</dbReference>
<dbReference type="EMBL" id="JBEPMB010000001">
    <property type="protein sequence ID" value="MET3612167.1"/>
    <property type="molecule type" value="Genomic_DNA"/>
</dbReference>
<dbReference type="PANTHER" id="PTHR10545">
    <property type="entry name" value="DIAMINE N-ACETYLTRANSFERASE"/>
    <property type="match status" value="1"/>
</dbReference>
<evidence type="ECO:0000313" key="4">
    <source>
        <dbReference type="EMBL" id="MET3612167.1"/>
    </source>
</evidence>
<name>A0ABV2IUK0_9HYPH</name>
<proteinExistence type="predicted"/>